<keyword evidence="2" id="KW-1185">Reference proteome</keyword>
<name>A0AA38HJA1_9CUCU</name>
<proteinExistence type="predicted"/>
<sequence>MEIPWYFQVKYREATIDSWLTWRPHVNYLAAKLKAATQVLYPLLHCKSKLSLYNKRSLYVLCISVDYGIYISCLGLRRIGDNLIASSATDQLLRLSTNARWFVRNEYTTTNYGLNC</sequence>
<dbReference type="AlphaFoldDB" id="A0AA38HJA1"/>
<gene>
    <name evidence="1" type="ORF">Zmor_019078</name>
</gene>
<evidence type="ECO:0000313" key="1">
    <source>
        <dbReference type="EMBL" id="KAJ3634442.1"/>
    </source>
</evidence>
<evidence type="ECO:0000313" key="2">
    <source>
        <dbReference type="Proteomes" id="UP001168821"/>
    </source>
</evidence>
<reference evidence="1" key="1">
    <citation type="journal article" date="2023" name="G3 (Bethesda)">
        <title>Whole genome assemblies of Zophobas morio and Tenebrio molitor.</title>
        <authorList>
            <person name="Kaur S."/>
            <person name="Stinson S.A."/>
            <person name="diCenzo G.C."/>
        </authorList>
    </citation>
    <scope>NUCLEOTIDE SEQUENCE</scope>
    <source>
        <strain evidence="1">QUZm001</strain>
    </source>
</reference>
<dbReference type="EMBL" id="JALNTZ010000521">
    <property type="protein sequence ID" value="KAJ3634442.1"/>
    <property type="molecule type" value="Genomic_DNA"/>
</dbReference>
<comment type="caution">
    <text evidence="1">The sequence shown here is derived from an EMBL/GenBank/DDBJ whole genome shotgun (WGS) entry which is preliminary data.</text>
</comment>
<organism evidence="1 2">
    <name type="scientific">Zophobas morio</name>
    <dbReference type="NCBI Taxonomy" id="2755281"/>
    <lineage>
        <taxon>Eukaryota</taxon>
        <taxon>Metazoa</taxon>
        <taxon>Ecdysozoa</taxon>
        <taxon>Arthropoda</taxon>
        <taxon>Hexapoda</taxon>
        <taxon>Insecta</taxon>
        <taxon>Pterygota</taxon>
        <taxon>Neoptera</taxon>
        <taxon>Endopterygota</taxon>
        <taxon>Coleoptera</taxon>
        <taxon>Polyphaga</taxon>
        <taxon>Cucujiformia</taxon>
        <taxon>Tenebrionidae</taxon>
        <taxon>Zophobas</taxon>
    </lineage>
</organism>
<protein>
    <submittedName>
        <fullName evidence="1">Uncharacterized protein</fullName>
    </submittedName>
</protein>
<accession>A0AA38HJA1</accession>
<dbReference type="Proteomes" id="UP001168821">
    <property type="component" value="Unassembled WGS sequence"/>
</dbReference>